<dbReference type="Gene3D" id="3.30.710.10">
    <property type="entry name" value="Potassium Channel Kv1.1, Chain A"/>
    <property type="match status" value="1"/>
</dbReference>
<reference evidence="1 2" key="1">
    <citation type="journal article" date="2009" name="Genome Res.">
        <title>Comparative genomic analyses of the human fungal pathogens Coccidioides and their relatives.</title>
        <authorList>
            <person name="Sharpton T.J."/>
            <person name="Stajich J.E."/>
            <person name="Rounsley S.D."/>
            <person name="Gardner M.J."/>
            <person name="Wortman J.R."/>
            <person name="Jordar V.S."/>
            <person name="Maiti R."/>
            <person name="Kodira C.D."/>
            <person name="Neafsey D.E."/>
            <person name="Zeng Q."/>
            <person name="Hung C.-Y."/>
            <person name="McMahan C."/>
            <person name="Muszewska A."/>
            <person name="Grynberg M."/>
            <person name="Mandel M.A."/>
            <person name="Kellner E.M."/>
            <person name="Barker B.M."/>
            <person name="Galgiani J.N."/>
            <person name="Orbach M.J."/>
            <person name="Kirkland T.N."/>
            <person name="Cole G.T."/>
            <person name="Henn M.R."/>
            <person name="Birren B.W."/>
            <person name="Taylor J.W."/>
        </authorList>
    </citation>
    <scope>NUCLEOTIDE SEQUENCE [LARGE SCALE GENOMIC DNA]</scope>
    <source>
        <strain evidence="2">C735</strain>
    </source>
</reference>
<dbReference type="CDD" id="cd18186">
    <property type="entry name" value="BTB_POZ_ZBTB_KLHL-like"/>
    <property type="match status" value="1"/>
</dbReference>
<name>C5PGP5_COCP7</name>
<dbReference type="InterPro" id="IPR011333">
    <property type="entry name" value="SKP1/BTB/POZ_sf"/>
</dbReference>
<dbReference type="HOGENOM" id="CLU_031555_2_1_1"/>
<dbReference type="EMBL" id="ACFW01000049">
    <property type="protein sequence ID" value="EER23698.1"/>
    <property type="molecule type" value="Genomic_DNA"/>
</dbReference>
<proteinExistence type="predicted"/>
<dbReference type="SUPFAM" id="SSF54695">
    <property type="entry name" value="POZ domain"/>
    <property type="match status" value="1"/>
</dbReference>
<evidence type="ECO:0000313" key="1">
    <source>
        <dbReference type="EMBL" id="EER23698.1"/>
    </source>
</evidence>
<organism evidence="1 2">
    <name type="scientific">Coccidioides posadasii (strain C735)</name>
    <name type="common">Valley fever fungus</name>
    <dbReference type="NCBI Taxonomy" id="222929"/>
    <lineage>
        <taxon>Eukaryota</taxon>
        <taxon>Fungi</taxon>
        <taxon>Dikarya</taxon>
        <taxon>Ascomycota</taxon>
        <taxon>Pezizomycotina</taxon>
        <taxon>Eurotiomycetes</taxon>
        <taxon>Eurotiomycetidae</taxon>
        <taxon>Onygenales</taxon>
        <taxon>Onygenaceae</taxon>
        <taxon>Coccidioides</taxon>
    </lineage>
</organism>
<evidence type="ECO:0000313" key="2">
    <source>
        <dbReference type="Proteomes" id="UP000009084"/>
    </source>
</evidence>
<comment type="caution">
    <text evidence="1">The sequence shown here is derived from an EMBL/GenBank/DDBJ whole genome shotgun (WGS) entry which is preliminary data.</text>
</comment>
<accession>C5PGP5</accession>
<evidence type="ECO:0008006" key="3">
    <source>
        <dbReference type="Google" id="ProtNLM"/>
    </source>
</evidence>
<sequence length="389" mass="44736">MPSTLRTPSPIAVKPVKCEDNAPDIYRLDPDGDITLVLTRYVTYVDEDEAMLDIKTISAAKRQEDDLVEEEVVFHVSSRHMILASPVFRAMLQRKFSESNTLQLTGSVEIPLPDDDPDAMLILLKIIHGHMHKYDVHEVVELFSNFWFDNLKSTIPEKYTDDIPAWICICWVFDRPNEFRKTTRLALREGKQAVPSDELPIPQSVVEAINSKRQEVLHKLVTTLYGHIDDYTENEHCSFECDALMLGSLTKRLRALKIFPHRPDPPYAGLCFEEFDYRFRRGMYFPGAQRTSAYYYEHSKCAIRSLDTTLLKCEEKLSGLDMSTGKFYGLNILLGIHGISRKGWKPGPKWLGKWSTLVVFLDPLPPEVRLRLRFQRIFGSGLKCPPIQK</sequence>
<dbReference type="Proteomes" id="UP000009084">
    <property type="component" value="Unassembled WGS sequence"/>
</dbReference>
<dbReference type="VEuPathDB" id="FungiDB:CPC735_050680"/>
<dbReference type="AlphaFoldDB" id="C5PGP5"/>
<dbReference type="OrthoDB" id="5326346at2759"/>
<protein>
    <recommendedName>
        <fullName evidence="3">BTB domain-containing protein</fullName>
    </recommendedName>
</protein>
<gene>
    <name evidence="1" type="ORF">CPC735_050680</name>
</gene>